<evidence type="ECO:0000256" key="1">
    <source>
        <dbReference type="SAM" id="MobiDB-lite"/>
    </source>
</evidence>
<protein>
    <submittedName>
        <fullName evidence="3">Uncharacterized protein</fullName>
    </submittedName>
</protein>
<name>A0A6A6UYX1_9PLEO</name>
<accession>A0A6A6UYX1</accession>
<reference evidence="3" key="1">
    <citation type="journal article" date="2020" name="Stud. Mycol.">
        <title>101 Dothideomycetes genomes: a test case for predicting lifestyles and emergence of pathogens.</title>
        <authorList>
            <person name="Haridas S."/>
            <person name="Albert R."/>
            <person name="Binder M."/>
            <person name="Bloem J."/>
            <person name="Labutti K."/>
            <person name="Salamov A."/>
            <person name="Andreopoulos B."/>
            <person name="Baker S."/>
            <person name="Barry K."/>
            <person name="Bills G."/>
            <person name="Bluhm B."/>
            <person name="Cannon C."/>
            <person name="Castanera R."/>
            <person name="Culley D."/>
            <person name="Daum C."/>
            <person name="Ezra D."/>
            <person name="Gonzalez J."/>
            <person name="Henrissat B."/>
            <person name="Kuo A."/>
            <person name="Liang C."/>
            <person name="Lipzen A."/>
            <person name="Lutzoni F."/>
            <person name="Magnuson J."/>
            <person name="Mondo S."/>
            <person name="Nolan M."/>
            <person name="Ohm R."/>
            <person name="Pangilinan J."/>
            <person name="Park H.-J."/>
            <person name="Ramirez L."/>
            <person name="Alfaro M."/>
            <person name="Sun H."/>
            <person name="Tritt A."/>
            <person name="Yoshinaga Y."/>
            <person name="Zwiers L.-H."/>
            <person name="Turgeon B."/>
            <person name="Goodwin S."/>
            <person name="Spatafora J."/>
            <person name="Crous P."/>
            <person name="Grigoriev I."/>
        </authorList>
    </citation>
    <scope>NUCLEOTIDE SEQUENCE</scope>
    <source>
        <strain evidence="3">CBS 119925</strain>
    </source>
</reference>
<dbReference type="AlphaFoldDB" id="A0A6A6UYX1"/>
<feature type="region of interest" description="Disordered" evidence="1">
    <location>
        <begin position="462"/>
        <end position="502"/>
    </location>
</feature>
<keyword evidence="2" id="KW-1133">Transmembrane helix</keyword>
<feature type="compositionally biased region" description="Basic and acidic residues" evidence="1">
    <location>
        <begin position="471"/>
        <end position="485"/>
    </location>
</feature>
<evidence type="ECO:0000256" key="2">
    <source>
        <dbReference type="SAM" id="Phobius"/>
    </source>
</evidence>
<feature type="region of interest" description="Disordered" evidence="1">
    <location>
        <begin position="370"/>
        <end position="398"/>
    </location>
</feature>
<feature type="region of interest" description="Disordered" evidence="1">
    <location>
        <begin position="273"/>
        <end position="300"/>
    </location>
</feature>
<keyword evidence="2" id="KW-0472">Membrane</keyword>
<gene>
    <name evidence="3" type="ORF">M011DRAFT_512382</name>
</gene>
<feature type="compositionally biased region" description="Low complexity" evidence="1">
    <location>
        <begin position="382"/>
        <end position="398"/>
    </location>
</feature>
<keyword evidence="4" id="KW-1185">Reference proteome</keyword>
<evidence type="ECO:0000313" key="3">
    <source>
        <dbReference type="EMBL" id="KAF2742291.1"/>
    </source>
</evidence>
<proteinExistence type="predicted"/>
<keyword evidence="2" id="KW-0812">Transmembrane</keyword>
<feature type="transmembrane region" description="Helical" evidence="2">
    <location>
        <begin position="202"/>
        <end position="228"/>
    </location>
</feature>
<dbReference type="EMBL" id="MU006611">
    <property type="protein sequence ID" value="KAF2742291.1"/>
    <property type="molecule type" value="Genomic_DNA"/>
</dbReference>
<sequence length="502" mass="54867">MHCIPTRTVIHTTYSYPLGIVFTHCTAHTIPTHRVLIHAPPRDPPNNSTLSNFRPGVSSVRTSLLSYPSEQPKPHEPRPGVFSLRIPILLIRMANQPPVVTVTDYTTVLASMTALPTRTSSTFRPSNTTTTISSTFSTSSSTLFSRTTLIPTFNPSSLPTLPATSTFQLLPTSTSTISSTFSPTPTSSTPPKIYHPTSTTSLTFSFLLLITVLLITLLYLTAFAYTIYLNNRGHCANCKDLESQLAKWKGGLLHGITKDMVKERELWMADEKKRLEQDSQQDETSETTDSHSEGEVDAGTIRVGLRSTISGLFRAGPSNRHSSSNHQDTYTLDLESGTHTHTHTHAYAPDTTTLLGPVPRKPLPSYITSPHTQTLGTLPRAPSSIYSPGSSRSRSSRPISYRPQYITETVPLDDPQASQYLEAAAWAADPQNPDHEDAAKLADRLLVEIRRRERMVVGYGGFGVGEGEAGGMDKGKGKGEGKGEGEGDDGEDRGSWGGWFRK</sequence>
<dbReference type="Proteomes" id="UP000799440">
    <property type="component" value="Unassembled WGS sequence"/>
</dbReference>
<evidence type="ECO:0000313" key="4">
    <source>
        <dbReference type="Proteomes" id="UP000799440"/>
    </source>
</evidence>
<organism evidence="3 4">
    <name type="scientific">Sporormia fimetaria CBS 119925</name>
    <dbReference type="NCBI Taxonomy" id="1340428"/>
    <lineage>
        <taxon>Eukaryota</taxon>
        <taxon>Fungi</taxon>
        <taxon>Dikarya</taxon>
        <taxon>Ascomycota</taxon>
        <taxon>Pezizomycotina</taxon>
        <taxon>Dothideomycetes</taxon>
        <taxon>Pleosporomycetidae</taxon>
        <taxon>Pleosporales</taxon>
        <taxon>Sporormiaceae</taxon>
        <taxon>Sporormia</taxon>
    </lineage>
</organism>